<evidence type="ECO:0000313" key="11">
    <source>
        <dbReference type="EMBL" id="THH00037.1"/>
    </source>
</evidence>
<evidence type="ECO:0000256" key="1">
    <source>
        <dbReference type="ARBA" id="ARBA00001933"/>
    </source>
</evidence>
<keyword evidence="12" id="KW-1185">Reference proteome</keyword>
<dbReference type="InterPro" id="IPR015422">
    <property type="entry name" value="PyrdxlP-dep_Trfase_small"/>
</dbReference>
<feature type="domain" description="Aminotransferase class I/classII large" evidence="10">
    <location>
        <begin position="68"/>
        <end position="301"/>
    </location>
</feature>
<protein>
    <recommendedName>
        <fullName evidence="4">histidinol-phosphate transaminase</fullName>
        <ecNumber evidence="4">2.6.1.9</ecNumber>
    </recommendedName>
</protein>
<dbReference type="Gene3D" id="3.40.640.10">
    <property type="entry name" value="Type I PLP-dependent aspartate aminotransferase-like (Major domain)"/>
    <property type="match status" value="1"/>
</dbReference>
<sequence>MDLHRYPSPTHDPIKTRIAAIRSLPGPEYVFLGVGSDEVIDLLMRVCVAPGKEKIMTTPPTYGMYAVCAQMKQAVDADPSIKLIFLCSPGNPTGTLIPLAAVRALLEYENFKGIVVVDEAYIDFAEEDASAASLVKEYANLCVMQTLSKSFGLAAIRLGIAIAHPALIQILMNTKAPYNISTPTAALALSALSPEAVRSMHQKVSQLVTGREWLLNALSTVRALGLGAAIGGNDANFIMVPVLEKNGSGKPDNSRAHSVYKTLAEEEGVVVRYRGSESGCTGCLRITVGSKEENETVVRKLSELLEKL</sequence>
<keyword evidence="6" id="KW-0808">Transferase</keyword>
<dbReference type="InterPro" id="IPR004839">
    <property type="entry name" value="Aminotransferase_I/II_large"/>
</dbReference>
<keyword evidence="7 9" id="KW-0663">Pyridoxal phosphate</keyword>
<dbReference type="InterPro" id="IPR015421">
    <property type="entry name" value="PyrdxlP-dep_Trfase_major"/>
</dbReference>
<dbReference type="GO" id="GO:0030170">
    <property type="term" value="F:pyridoxal phosphate binding"/>
    <property type="evidence" value="ECO:0007669"/>
    <property type="project" value="InterPro"/>
</dbReference>
<dbReference type="PROSITE" id="PS00599">
    <property type="entry name" value="AA_TRANSFER_CLASS_2"/>
    <property type="match status" value="1"/>
</dbReference>
<evidence type="ECO:0000256" key="3">
    <source>
        <dbReference type="ARBA" id="ARBA00008392"/>
    </source>
</evidence>
<name>A0A4S4KPC7_9APHY</name>
<dbReference type="SUPFAM" id="SSF53383">
    <property type="entry name" value="PLP-dependent transferases"/>
    <property type="match status" value="1"/>
</dbReference>
<comment type="cofactor">
    <cofactor evidence="1 9">
        <name>pyridoxal 5'-phosphate</name>
        <dbReference type="ChEBI" id="CHEBI:597326"/>
    </cofactor>
</comment>
<dbReference type="AlphaFoldDB" id="A0A4S4KPC7"/>
<evidence type="ECO:0000256" key="5">
    <source>
        <dbReference type="ARBA" id="ARBA00022576"/>
    </source>
</evidence>
<comment type="pathway">
    <text evidence="2">Amino-acid biosynthesis; L-histidine biosynthesis; L-histidine from 5-phospho-alpha-D-ribose 1-diphosphate: step 7/9.</text>
</comment>
<dbReference type="Proteomes" id="UP000309038">
    <property type="component" value="Unassembled WGS sequence"/>
</dbReference>
<evidence type="ECO:0000313" key="12">
    <source>
        <dbReference type="Proteomes" id="UP000309038"/>
    </source>
</evidence>
<comment type="caution">
    <text evidence="11">The sequence shown here is derived from an EMBL/GenBank/DDBJ whole genome shotgun (WGS) entry which is preliminary data.</text>
</comment>
<dbReference type="PANTHER" id="PTHR42885">
    <property type="entry name" value="HISTIDINOL-PHOSPHATE AMINOTRANSFERASE-RELATED"/>
    <property type="match status" value="1"/>
</dbReference>
<dbReference type="PANTHER" id="PTHR42885:SF2">
    <property type="entry name" value="HISTIDINOL-PHOSPHATE AMINOTRANSFERASE"/>
    <property type="match status" value="1"/>
</dbReference>
<dbReference type="Pfam" id="PF00155">
    <property type="entry name" value="Aminotran_1_2"/>
    <property type="match status" value="1"/>
</dbReference>
<evidence type="ECO:0000259" key="10">
    <source>
        <dbReference type="Pfam" id="PF00155"/>
    </source>
</evidence>
<dbReference type="EC" id="2.6.1.9" evidence="4"/>
<gene>
    <name evidence="11" type="ORF">EW026_g2431</name>
</gene>
<accession>A0A4S4KPC7</accession>
<keyword evidence="5" id="KW-0032">Aminotransferase</keyword>
<dbReference type="InterPro" id="IPR015424">
    <property type="entry name" value="PyrdxlP-dep_Trfase"/>
</dbReference>
<dbReference type="GO" id="GO:0004400">
    <property type="term" value="F:histidinol-phosphate transaminase activity"/>
    <property type="evidence" value="ECO:0007669"/>
    <property type="project" value="UniProtKB-EC"/>
</dbReference>
<dbReference type="InterPro" id="IPR001917">
    <property type="entry name" value="Aminotrans_II_pyridoxalP_BS"/>
</dbReference>
<evidence type="ECO:0000256" key="9">
    <source>
        <dbReference type="RuleBase" id="RU003693"/>
    </source>
</evidence>
<evidence type="ECO:0000256" key="6">
    <source>
        <dbReference type="ARBA" id="ARBA00022679"/>
    </source>
</evidence>
<evidence type="ECO:0000256" key="2">
    <source>
        <dbReference type="ARBA" id="ARBA00005011"/>
    </source>
</evidence>
<evidence type="ECO:0000256" key="7">
    <source>
        <dbReference type="ARBA" id="ARBA00022898"/>
    </source>
</evidence>
<reference evidence="11 12" key="1">
    <citation type="submission" date="2019-02" db="EMBL/GenBank/DDBJ databases">
        <title>Genome sequencing of the rare red list fungi Phlebia centrifuga.</title>
        <authorList>
            <person name="Buettner E."/>
            <person name="Kellner H."/>
        </authorList>
    </citation>
    <scope>NUCLEOTIDE SEQUENCE [LARGE SCALE GENOMIC DNA]</scope>
    <source>
        <strain evidence="11 12">DSM 108282</strain>
    </source>
</reference>
<dbReference type="CDD" id="cd00609">
    <property type="entry name" value="AAT_like"/>
    <property type="match status" value="1"/>
</dbReference>
<evidence type="ECO:0000256" key="8">
    <source>
        <dbReference type="ARBA" id="ARBA00047481"/>
    </source>
</evidence>
<comment type="catalytic activity">
    <reaction evidence="8">
        <text>L-histidinol phosphate + 2-oxoglutarate = 3-(imidazol-4-yl)-2-oxopropyl phosphate + L-glutamate</text>
        <dbReference type="Rhea" id="RHEA:23744"/>
        <dbReference type="ChEBI" id="CHEBI:16810"/>
        <dbReference type="ChEBI" id="CHEBI:29985"/>
        <dbReference type="ChEBI" id="CHEBI:57766"/>
        <dbReference type="ChEBI" id="CHEBI:57980"/>
        <dbReference type="EC" id="2.6.1.9"/>
    </reaction>
</comment>
<dbReference type="EMBL" id="SGPJ01000061">
    <property type="protein sequence ID" value="THH00037.1"/>
    <property type="molecule type" value="Genomic_DNA"/>
</dbReference>
<evidence type="ECO:0000256" key="4">
    <source>
        <dbReference type="ARBA" id="ARBA00012748"/>
    </source>
</evidence>
<dbReference type="Gene3D" id="3.90.1150.10">
    <property type="entry name" value="Aspartate Aminotransferase, domain 1"/>
    <property type="match status" value="1"/>
</dbReference>
<organism evidence="11 12">
    <name type="scientific">Hermanssonia centrifuga</name>
    <dbReference type="NCBI Taxonomy" id="98765"/>
    <lineage>
        <taxon>Eukaryota</taxon>
        <taxon>Fungi</taxon>
        <taxon>Dikarya</taxon>
        <taxon>Basidiomycota</taxon>
        <taxon>Agaricomycotina</taxon>
        <taxon>Agaricomycetes</taxon>
        <taxon>Polyporales</taxon>
        <taxon>Meruliaceae</taxon>
        <taxon>Hermanssonia</taxon>
    </lineage>
</organism>
<comment type="similarity">
    <text evidence="3 9">Belongs to the class-II pyridoxal-phosphate-dependent aminotransferase family.</text>
</comment>
<proteinExistence type="inferred from homology"/>